<sequence length="233" mass="26895">MNDTELVALLHLFRIQQKGSESKAASVSDYLMECMSLPRTEVNPLLFNMMSKGYIQTSQPDMGKTNPADVSFLSLYEKLTQLFSRDLLAPQDKTEREQQISKYAELVTAFEQVFRKLTSFDYEKLKEWLENDGWPPEIILEALRQAALQRKLSFAYIDRILLNWQINQWDTLDKIRAADDAFQRRAALRTQASQNVSIEENPFVAKNTETKKPNSKSNSGKGGKKKRYEDIVE</sequence>
<feature type="region of interest" description="Disordered" evidence="1">
    <location>
        <begin position="198"/>
        <end position="233"/>
    </location>
</feature>
<dbReference type="EMBL" id="VSSQ01007509">
    <property type="protein sequence ID" value="MPM36138.1"/>
    <property type="molecule type" value="Genomic_DNA"/>
</dbReference>
<evidence type="ECO:0000259" key="2">
    <source>
        <dbReference type="Pfam" id="PF07261"/>
    </source>
</evidence>
<proteinExistence type="predicted"/>
<dbReference type="InterPro" id="IPR034829">
    <property type="entry name" value="DnaD-like_sf"/>
</dbReference>
<gene>
    <name evidence="3" type="primary">dnaD_2</name>
    <name evidence="3" type="ORF">SDC9_82733</name>
</gene>
<reference evidence="3" key="1">
    <citation type="submission" date="2019-08" db="EMBL/GenBank/DDBJ databases">
        <authorList>
            <person name="Kucharzyk K."/>
            <person name="Murdoch R.W."/>
            <person name="Higgins S."/>
            <person name="Loffler F."/>
        </authorList>
    </citation>
    <scope>NUCLEOTIDE SEQUENCE</scope>
</reference>
<name>A0A644Z783_9ZZZZ</name>
<dbReference type="SUPFAM" id="SSF158499">
    <property type="entry name" value="DnaD domain-like"/>
    <property type="match status" value="1"/>
</dbReference>
<dbReference type="InterPro" id="IPR036388">
    <property type="entry name" value="WH-like_DNA-bd_sf"/>
</dbReference>
<dbReference type="InterPro" id="IPR053162">
    <property type="entry name" value="DnaD"/>
</dbReference>
<dbReference type="Gene3D" id="1.10.10.10">
    <property type="entry name" value="Winged helix-like DNA-binding domain superfamily/Winged helix DNA-binding domain"/>
    <property type="match status" value="1"/>
</dbReference>
<dbReference type="NCBIfam" id="TIGR01446">
    <property type="entry name" value="DnaD_dom"/>
    <property type="match status" value="1"/>
</dbReference>
<evidence type="ECO:0000256" key="1">
    <source>
        <dbReference type="SAM" id="MobiDB-lite"/>
    </source>
</evidence>
<organism evidence="3">
    <name type="scientific">bioreactor metagenome</name>
    <dbReference type="NCBI Taxonomy" id="1076179"/>
    <lineage>
        <taxon>unclassified sequences</taxon>
        <taxon>metagenomes</taxon>
        <taxon>ecological metagenomes</taxon>
    </lineage>
</organism>
<protein>
    <submittedName>
        <fullName evidence="3">DNA replication protein DnaD</fullName>
    </submittedName>
</protein>
<comment type="caution">
    <text evidence="3">The sequence shown here is derived from an EMBL/GenBank/DDBJ whole genome shotgun (WGS) entry which is preliminary data.</text>
</comment>
<dbReference type="AlphaFoldDB" id="A0A644Z783"/>
<feature type="domain" description="DnaB/C C-terminal" evidence="2">
    <location>
        <begin position="108"/>
        <end position="177"/>
    </location>
</feature>
<evidence type="ECO:0000313" key="3">
    <source>
        <dbReference type="EMBL" id="MPM36138.1"/>
    </source>
</evidence>
<dbReference type="InterPro" id="IPR006343">
    <property type="entry name" value="DnaB/C_C"/>
</dbReference>
<dbReference type="Gene3D" id="1.10.10.630">
    <property type="entry name" value="DnaD domain-like"/>
    <property type="match status" value="1"/>
</dbReference>
<dbReference type="PANTHER" id="PTHR37293">
    <property type="entry name" value="PHAGE REPLICATION PROTEIN-RELATED"/>
    <property type="match status" value="1"/>
</dbReference>
<dbReference type="PANTHER" id="PTHR37293:SF6">
    <property type="entry name" value="DNA REPLICATION PROTEIN DNAD"/>
    <property type="match status" value="1"/>
</dbReference>
<accession>A0A644Z783</accession>
<dbReference type="Pfam" id="PF07261">
    <property type="entry name" value="DnaB_2"/>
    <property type="match status" value="1"/>
</dbReference>